<feature type="domain" description="Thioredoxin" evidence="9">
    <location>
        <begin position="1"/>
        <end position="105"/>
    </location>
</feature>
<dbReference type="GO" id="GO:0005737">
    <property type="term" value="C:cytoplasm"/>
    <property type="evidence" value="ECO:0007669"/>
    <property type="project" value="TreeGrafter"/>
</dbReference>
<evidence type="ECO:0000256" key="4">
    <source>
        <dbReference type="ARBA" id="ARBA00023157"/>
    </source>
</evidence>
<sequence>MAVRINKADFEEKVLKSDLPVIVDFYSDSCIACKKLAPVLGDVEDDYEGKLYVYKVNTNFDKELAKEYQIAANPTLLFVKNAEVLDRKTGAHTLAELKTWVEALL</sequence>
<feature type="site" description="Deprotonates C-terminal active site Cys" evidence="7">
    <location>
        <position position="24"/>
    </location>
</feature>
<dbReference type="InterPro" id="IPR013766">
    <property type="entry name" value="Thioredoxin_domain"/>
</dbReference>
<dbReference type="InterPro" id="IPR005746">
    <property type="entry name" value="Thioredoxin"/>
</dbReference>
<dbReference type="InterPro" id="IPR036249">
    <property type="entry name" value="Thioredoxin-like_sf"/>
</dbReference>
<dbReference type="Proteomes" id="UP000266376">
    <property type="component" value="Unassembled WGS sequence"/>
</dbReference>
<dbReference type="GO" id="GO:0015035">
    <property type="term" value="F:protein-disulfide reductase activity"/>
    <property type="evidence" value="ECO:0007669"/>
    <property type="project" value="InterPro"/>
</dbReference>
<gene>
    <name evidence="10" type="ORF">DWV67_11250</name>
</gene>
<organism evidence="10 11">
    <name type="scientific">Dorea formicigenerans</name>
    <dbReference type="NCBI Taxonomy" id="39486"/>
    <lineage>
        <taxon>Bacteria</taxon>
        <taxon>Bacillati</taxon>
        <taxon>Bacillota</taxon>
        <taxon>Clostridia</taxon>
        <taxon>Lachnospirales</taxon>
        <taxon>Lachnospiraceae</taxon>
        <taxon>Dorea</taxon>
    </lineage>
</organism>
<dbReference type="PROSITE" id="PS51352">
    <property type="entry name" value="THIOREDOXIN_2"/>
    <property type="match status" value="1"/>
</dbReference>
<feature type="disulfide bond" description="Redox-active" evidence="8">
    <location>
        <begin position="30"/>
        <end position="33"/>
    </location>
</feature>
<feature type="active site" description="Nucleophile" evidence="7">
    <location>
        <position position="30"/>
    </location>
</feature>
<name>A0A395XK00_9FIRM</name>
<feature type="active site" description="Nucleophile" evidence="7">
    <location>
        <position position="33"/>
    </location>
</feature>
<keyword evidence="2" id="KW-0813">Transport</keyword>
<dbReference type="AlphaFoldDB" id="A0A395XK00"/>
<keyword evidence="5 8" id="KW-0676">Redox-active center</keyword>
<keyword evidence="4 8" id="KW-1015">Disulfide bond</keyword>
<evidence type="ECO:0000256" key="2">
    <source>
        <dbReference type="ARBA" id="ARBA00022448"/>
    </source>
</evidence>
<evidence type="ECO:0000256" key="3">
    <source>
        <dbReference type="ARBA" id="ARBA00022982"/>
    </source>
</evidence>
<evidence type="ECO:0000256" key="7">
    <source>
        <dbReference type="PIRSR" id="PIRSR000077-1"/>
    </source>
</evidence>
<dbReference type="CDD" id="cd02947">
    <property type="entry name" value="TRX_family"/>
    <property type="match status" value="1"/>
</dbReference>
<accession>A0A395XK00</accession>
<reference evidence="10 11" key="1">
    <citation type="submission" date="2018-08" db="EMBL/GenBank/DDBJ databases">
        <title>A genome reference for cultivated species of the human gut microbiota.</title>
        <authorList>
            <person name="Zou Y."/>
            <person name="Xue W."/>
            <person name="Luo G."/>
        </authorList>
    </citation>
    <scope>NUCLEOTIDE SEQUENCE [LARGE SCALE GENOMIC DNA]</scope>
    <source>
        <strain evidence="10 11">AF12-11</strain>
    </source>
</reference>
<feature type="site" description="Contributes to redox potential value" evidence="7">
    <location>
        <position position="32"/>
    </location>
</feature>
<evidence type="ECO:0000256" key="1">
    <source>
        <dbReference type="ARBA" id="ARBA00008987"/>
    </source>
</evidence>
<dbReference type="Gene3D" id="3.40.30.10">
    <property type="entry name" value="Glutaredoxin"/>
    <property type="match status" value="1"/>
</dbReference>
<protein>
    <recommendedName>
        <fullName evidence="6">Thioredoxin</fullName>
    </recommendedName>
</protein>
<comment type="caution">
    <text evidence="10">The sequence shown here is derived from an EMBL/GenBank/DDBJ whole genome shotgun (WGS) entry which is preliminary data.</text>
</comment>
<evidence type="ECO:0000313" key="10">
    <source>
        <dbReference type="EMBL" id="RGW51687.1"/>
    </source>
</evidence>
<dbReference type="EMBL" id="QSAJ01000028">
    <property type="protein sequence ID" value="RGW51687.1"/>
    <property type="molecule type" value="Genomic_DNA"/>
</dbReference>
<evidence type="ECO:0000313" key="11">
    <source>
        <dbReference type="Proteomes" id="UP000266376"/>
    </source>
</evidence>
<dbReference type="Pfam" id="PF00085">
    <property type="entry name" value="Thioredoxin"/>
    <property type="match status" value="1"/>
</dbReference>
<proteinExistence type="inferred from homology"/>
<dbReference type="PANTHER" id="PTHR45663:SF11">
    <property type="entry name" value="GEO12009P1"/>
    <property type="match status" value="1"/>
</dbReference>
<evidence type="ECO:0000256" key="6">
    <source>
        <dbReference type="PIRNR" id="PIRNR000077"/>
    </source>
</evidence>
<feature type="site" description="Contributes to redox potential value" evidence="7">
    <location>
        <position position="31"/>
    </location>
</feature>
<keyword evidence="3" id="KW-0249">Electron transport</keyword>
<evidence type="ECO:0000256" key="5">
    <source>
        <dbReference type="ARBA" id="ARBA00023284"/>
    </source>
</evidence>
<dbReference type="PIRSF" id="PIRSF000077">
    <property type="entry name" value="Thioredoxin"/>
    <property type="match status" value="1"/>
</dbReference>
<evidence type="ECO:0000256" key="8">
    <source>
        <dbReference type="PIRSR" id="PIRSR000077-4"/>
    </source>
</evidence>
<dbReference type="SUPFAM" id="SSF52833">
    <property type="entry name" value="Thioredoxin-like"/>
    <property type="match status" value="1"/>
</dbReference>
<dbReference type="PANTHER" id="PTHR45663">
    <property type="entry name" value="GEO12009P1"/>
    <property type="match status" value="1"/>
</dbReference>
<comment type="similarity">
    <text evidence="1 6">Belongs to the thioredoxin family.</text>
</comment>
<evidence type="ECO:0000259" key="9">
    <source>
        <dbReference type="PROSITE" id="PS51352"/>
    </source>
</evidence>